<name>A0A917BIN8_9HYPH</name>
<keyword evidence="4" id="KW-1185">Reference proteome</keyword>
<evidence type="ECO:0000313" key="3">
    <source>
        <dbReference type="EMBL" id="GGF45052.1"/>
    </source>
</evidence>
<keyword evidence="2" id="KW-1133">Transmembrane helix</keyword>
<gene>
    <name evidence="3" type="ORF">GCM10007301_00700</name>
</gene>
<evidence type="ECO:0000256" key="1">
    <source>
        <dbReference type="SAM" id="MobiDB-lite"/>
    </source>
</evidence>
<evidence type="ECO:0000256" key="2">
    <source>
        <dbReference type="SAM" id="Phobius"/>
    </source>
</evidence>
<keyword evidence="2" id="KW-0812">Transmembrane</keyword>
<dbReference type="Proteomes" id="UP000606044">
    <property type="component" value="Unassembled WGS sequence"/>
</dbReference>
<feature type="transmembrane region" description="Helical" evidence="2">
    <location>
        <begin position="44"/>
        <end position="63"/>
    </location>
</feature>
<reference evidence="3" key="2">
    <citation type="submission" date="2020-09" db="EMBL/GenBank/DDBJ databases">
        <authorList>
            <person name="Sun Q."/>
            <person name="Sedlacek I."/>
        </authorList>
    </citation>
    <scope>NUCLEOTIDE SEQUENCE</scope>
    <source>
        <strain evidence="3">CCM 7897</strain>
    </source>
</reference>
<dbReference type="AlphaFoldDB" id="A0A917BIN8"/>
<feature type="transmembrane region" description="Helical" evidence="2">
    <location>
        <begin position="109"/>
        <end position="127"/>
    </location>
</feature>
<evidence type="ECO:0000313" key="4">
    <source>
        <dbReference type="Proteomes" id="UP000606044"/>
    </source>
</evidence>
<keyword evidence="2" id="KW-0472">Membrane</keyword>
<comment type="caution">
    <text evidence="3">The sequence shown here is derived from an EMBL/GenBank/DDBJ whole genome shotgun (WGS) entry which is preliminary data.</text>
</comment>
<accession>A0A917BIN8</accession>
<feature type="region of interest" description="Disordered" evidence="1">
    <location>
        <begin position="133"/>
        <end position="170"/>
    </location>
</feature>
<organism evidence="3 4">
    <name type="scientific">Azorhizobium oxalatiphilum</name>
    <dbReference type="NCBI Taxonomy" id="980631"/>
    <lineage>
        <taxon>Bacteria</taxon>
        <taxon>Pseudomonadati</taxon>
        <taxon>Pseudomonadota</taxon>
        <taxon>Alphaproteobacteria</taxon>
        <taxon>Hyphomicrobiales</taxon>
        <taxon>Xanthobacteraceae</taxon>
        <taxon>Azorhizobium</taxon>
    </lineage>
</organism>
<dbReference type="EMBL" id="BMCT01000001">
    <property type="protein sequence ID" value="GGF45052.1"/>
    <property type="molecule type" value="Genomic_DNA"/>
</dbReference>
<protein>
    <submittedName>
        <fullName evidence="3">Uncharacterized protein</fullName>
    </submittedName>
</protein>
<proteinExistence type="predicted"/>
<sequence>MVYKVGQAFSVFGANHECGWAGIRRGQRQGGAPSGAVMNGRWPAWIQPFVFTIAACVFPVIAWSSARNFWILMAEGRFQWTVGSKQVWVRTSEVPELYWQAFARLGLELLFSLFWIAAFLFFFVMYVRRRRAEAESSAPRKPTAIRSPVDAPRSAPHIKRPTSPERGRAD</sequence>
<reference evidence="3" key="1">
    <citation type="journal article" date="2014" name="Int. J. Syst. Evol. Microbiol.">
        <title>Complete genome sequence of Corynebacterium casei LMG S-19264T (=DSM 44701T), isolated from a smear-ripened cheese.</title>
        <authorList>
            <consortium name="US DOE Joint Genome Institute (JGI-PGF)"/>
            <person name="Walter F."/>
            <person name="Albersmeier A."/>
            <person name="Kalinowski J."/>
            <person name="Ruckert C."/>
        </authorList>
    </citation>
    <scope>NUCLEOTIDE SEQUENCE</scope>
    <source>
        <strain evidence="3">CCM 7897</strain>
    </source>
</reference>